<comment type="cofactor">
    <cofactor evidence="1">
        <name>FAD</name>
        <dbReference type="ChEBI" id="CHEBI:57692"/>
    </cofactor>
</comment>
<dbReference type="OrthoDB" id="7807987at2"/>
<organism evidence="13 14">
    <name type="scientific">Advenella kashmirensis W13003</name>
    <dbReference type="NCBI Taxonomy" id="1424334"/>
    <lineage>
        <taxon>Bacteria</taxon>
        <taxon>Pseudomonadati</taxon>
        <taxon>Pseudomonadota</taxon>
        <taxon>Betaproteobacteria</taxon>
        <taxon>Burkholderiales</taxon>
        <taxon>Alcaligenaceae</taxon>
    </lineage>
</organism>
<dbReference type="SUPFAM" id="SSF56645">
    <property type="entry name" value="Acyl-CoA dehydrogenase NM domain-like"/>
    <property type="match status" value="1"/>
</dbReference>
<evidence type="ECO:0000259" key="10">
    <source>
        <dbReference type="Pfam" id="PF00441"/>
    </source>
</evidence>
<dbReference type="Gene3D" id="2.40.110.10">
    <property type="entry name" value="Butyryl-CoA Dehydrogenase, subunit A, domain 2"/>
    <property type="match status" value="1"/>
</dbReference>
<dbReference type="AlphaFoldDB" id="V8QQG4"/>
<comment type="caution">
    <text evidence="13">The sequence shown here is derived from an EMBL/GenBank/DDBJ whole genome shotgun (WGS) entry which is preliminary data.</text>
</comment>
<keyword evidence="3" id="KW-0285">Flavoprotein</keyword>
<dbReference type="STRING" id="1424334.W822_12215"/>
<dbReference type="PATRIC" id="fig|1424334.3.peg.2459"/>
<dbReference type="FunFam" id="1.20.140.10:FF:000004">
    <property type="entry name" value="Acyl-CoA dehydrogenase FadE25"/>
    <property type="match status" value="1"/>
</dbReference>
<dbReference type="EMBL" id="AYXT01000010">
    <property type="protein sequence ID" value="ETF01573.1"/>
    <property type="molecule type" value="Genomic_DNA"/>
</dbReference>
<reference evidence="13 14" key="1">
    <citation type="journal article" date="2014" name="Genome Announc.">
        <title>Draft Genome Sequence of Advenella kashmirensis Strain W13003, a Polycyclic Aromatic Hydrocarbon-Degrading Bacterium.</title>
        <authorList>
            <person name="Wang X."/>
            <person name="Jin D."/>
            <person name="Zhou L."/>
            <person name="Wu L."/>
            <person name="An W."/>
            <person name="Zhao L."/>
        </authorList>
    </citation>
    <scope>NUCLEOTIDE SEQUENCE [LARGE SCALE GENOMIC DNA]</scope>
    <source>
        <strain evidence="13 14">W13003</strain>
    </source>
</reference>
<dbReference type="PIRSF" id="PIRSF016578">
    <property type="entry name" value="HsaA"/>
    <property type="match status" value="1"/>
</dbReference>
<dbReference type="Gene3D" id="1.20.140.10">
    <property type="entry name" value="Butyryl-CoA Dehydrogenase, subunit A, domain 3"/>
    <property type="match status" value="1"/>
</dbReference>
<evidence type="ECO:0000259" key="12">
    <source>
        <dbReference type="Pfam" id="PF02771"/>
    </source>
</evidence>
<dbReference type="SUPFAM" id="SSF47203">
    <property type="entry name" value="Acyl-CoA dehydrogenase C-terminal domain-like"/>
    <property type="match status" value="1"/>
</dbReference>
<dbReference type="EC" id="3.13.1.4" evidence="7"/>
<dbReference type="GO" id="GO:0003995">
    <property type="term" value="F:acyl-CoA dehydrogenase activity"/>
    <property type="evidence" value="ECO:0007669"/>
    <property type="project" value="InterPro"/>
</dbReference>
<dbReference type="InterPro" id="IPR037069">
    <property type="entry name" value="AcylCoA_DH/ox_N_sf"/>
</dbReference>
<keyword evidence="4" id="KW-0378">Hydrolase</keyword>
<accession>V8QQG4</accession>
<evidence type="ECO:0000256" key="2">
    <source>
        <dbReference type="ARBA" id="ARBA00009347"/>
    </source>
</evidence>
<evidence type="ECO:0000256" key="3">
    <source>
        <dbReference type="ARBA" id="ARBA00022630"/>
    </source>
</evidence>
<sequence>MNILERLDESQTFLDEERMLLDSVRTLATTKIAPRAAAYDRESAFPWDNIKEINELGLNSMFIPEEYGGMPLSYRCYLACVREISKACAATGIIWATNFHAIKPVIQYGSEALKSRILPRIVEGGLASLVITEASAGSDATGMRTQFREEGDEIVVDGQKIFISNGDVADVYVVFGKWAGTENAKDAIGALIIEKGTPGLTVTGTEHKMGTRASGTASLSFEGCRVPRSNVLATAGKGLPVLLGSLNKSRPSVAAHALGIARAAFEDAVAYINDRRQSGRRILEFQGIQFMLADLASELAVCENWLWHVAGLVDQGVDDMGIEASILKLKATDLAMRITTDAVQLHGGYGYCQDFRVERLMRDAKITQIWEGTNQIHRQLIGRSFLKKEKK</sequence>
<comment type="catalytic activity">
    <reaction evidence="6">
        <text>3-sulfinopropanoyl-CoA + H2O = propanoyl-CoA + sulfite + H(+)</text>
        <dbReference type="Rhea" id="RHEA:41624"/>
        <dbReference type="ChEBI" id="CHEBI:15377"/>
        <dbReference type="ChEBI" id="CHEBI:15378"/>
        <dbReference type="ChEBI" id="CHEBI:17359"/>
        <dbReference type="ChEBI" id="CHEBI:57392"/>
        <dbReference type="ChEBI" id="CHEBI:78349"/>
        <dbReference type="EC" id="3.13.1.4"/>
    </reaction>
    <physiologicalReaction direction="left-to-right" evidence="6">
        <dbReference type="Rhea" id="RHEA:41625"/>
    </physiologicalReaction>
</comment>
<dbReference type="PROSITE" id="PS00073">
    <property type="entry name" value="ACYL_COA_DH_2"/>
    <property type="match status" value="1"/>
</dbReference>
<keyword evidence="14" id="KW-1185">Reference proteome</keyword>
<dbReference type="HOGENOM" id="CLU_018204_0_2_4"/>
<evidence type="ECO:0000256" key="8">
    <source>
        <dbReference type="ARBA" id="ARBA00068311"/>
    </source>
</evidence>
<gene>
    <name evidence="13" type="ORF">W822_12215</name>
</gene>
<feature type="domain" description="Acyl-CoA dehydrogenase/oxidase N-terminal" evidence="12">
    <location>
        <begin position="15"/>
        <end position="124"/>
    </location>
</feature>
<evidence type="ECO:0000256" key="4">
    <source>
        <dbReference type="ARBA" id="ARBA00022801"/>
    </source>
</evidence>
<dbReference type="InterPro" id="IPR006091">
    <property type="entry name" value="Acyl-CoA_Oxase/DH_mid-dom"/>
</dbReference>
<dbReference type="InterPro" id="IPR036250">
    <property type="entry name" value="AcylCo_DH-like_C"/>
</dbReference>
<dbReference type="RefSeq" id="WP_024005409.1">
    <property type="nucleotide sequence ID" value="NZ_KI650980.1"/>
</dbReference>
<dbReference type="InterPro" id="IPR013786">
    <property type="entry name" value="AcylCoA_DH/ox_N"/>
</dbReference>
<evidence type="ECO:0000313" key="13">
    <source>
        <dbReference type="EMBL" id="ETF01573.1"/>
    </source>
</evidence>
<dbReference type="Pfam" id="PF00441">
    <property type="entry name" value="Acyl-CoA_dh_1"/>
    <property type="match status" value="1"/>
</dbReference>
<dbReference type="InterPro" id="IPR006089">
    <property type="entry name" value="Acyl-CoA_DH_CS"/>
</dbReference>
<name>V8QQG4_9BURK</name>
<dbReference type="PANTHER" id="PTHR43884">
    <property type="entry name" value="ACYL-COA DEHYDROGENASE"/>
    <property type="match status" value="1"/>
</dbReference>
<feature type="domain" description="Acyl-CoA oxidase/dehydrogenase middle" evidence="11">
    <location>
        <begin position="129"/>
        <end position="224"/>
    </location>
</feature>
<dbReference type="InterPro" id="IPR009100">
    <property type="entry name" value="AcylCoA_DH/oxidase_NM_dom_sf"/>
</dbReference>
<dbReference type="PANTHER" id="PTHR43884:SF12">
    <property type="entry name" value="ISOVALERYL-COA DEHYDROGENASE, MITOCHONDRIAL-RELATED"/>
    <property type="match status" value="1"/>
</dbReference>
<dbReference type="InterPro" id="IPR009075">
    <property type="entry name" value="AcylCo_DH/oxidase_C"/>
</dbReference>
<evidence type="ECO:0000256" key="5">
    <source>
        <dbReference type="ARBA" id="ARBA00022827"/>
    </source>
</evidence>
<evidence type="ECO:0000256" key="6">
    <source>
        <dbReference type="ARBA" id="ARBA00052938"/>
    </source>
</evidence>
<dbReference type="Pfam" id="PF02770">
    <property type="entry name" value="Acyl-CoA_dh_M"/>
    <property type="match status" value="1"/>
</dbReference>
<keyword evidence="5" id="KW-0274">FAD</keyword>
<evidence type="ECO:0000256" key="7">
    <source>
        <dbReference type="ARBA" id="ARBA00066461"/>
    </source>
</evidence>
<dbReference type="Gene3D" id="1.10.540.10">
    <property type="entry name" value="Acyl-CoA dehydrogenase/oxidase, N-terminal domain"/>
    <property type="match status" value="1"/>
</dbReference>
<proteinExistence type="inferred from homology"/>
<evidence type="ECO:0000256" key="1">
    <source>
        <dbReference type="ARBA" id="ARBA00001974"/>
    </source>
</evidence>
<evidence type="ECO:0000259" key="11">
    <source>
        <dbReference type="Pfam" id="PF02770"/>
    </source>
</evidence>
<dbReference type="Proteomes" id="UP000018733">
    <property type="component" value="Unassembled WGS sequence"/>
</dbReference>
<dbReference type="eggNOG" id="COG1960">
    <property type="taxonomic scope" value="Bacteria"/>
</dbReference>
<dbReference type="InterPro" id="IPR046373">
    <property type="entry name" value="Acyl-CoA_Oxase/DH_mid-dom_sf"/>
</dbReference>
<feature type="domain" description="Acyl-CoA dehydrogenase/oxidase C-terminal" evidence="10">
    <location>
        <begin position="236"/>
        <end position="384"/>
    </location>
</feature>
<dbReference type="GO" id="GO:0050660">
    <property type="term" value="F:flavin adenine dinucleotide binding"/>
    <property type="evidence" value="ECO:0007669"/>
    <property type="project" value="InterPro"/>
</dbReference>
<dbReference type="GO" id="GO:0016787">
    <property type="term" value="F:hydrolase activity"/>
    <property type="evidence" value="ECO:0007669"/>
    <property type="project" value="UniProtKB-KW"/>
</dbReference>
<protein>
    <recommendedName>
        <fullName evidence="8">3-sulfinopropanoyl-CoA desulfinase</fullName>
        <ecNumber evidence="7">3.13.1.4</ecNumber>
    </recommendedName>
    <alternativeName>
        <fullName evidence="9">3-sulfinopropionyl coenzyme A desulfinase</fullName>
    </alternativeName>
</protein>
<dbReference type="Pfam" id="PF02771">
    <property type="entry name" value="Acyl-CoA_dh_N"/>
    <property type="match status" value="1"/>
</dbReference>
<evidence type="ECO:0000256" key="9">
    <source>
        <dbReference type="ARBA" id="ARBA00075603"/>
    </source>
</evidence>
<comment type="similarity">
    <text evidence="2">Belongs to the acyl-CoA dehydrogenase family.</text>
</comment>
<evidence type="ECO:0000313" key="14">
    <source>
        <dbReference type="Proteomes" id="UP000018733"/>
    </source>
</evidence>